<evidence type="ECO:0000256" key="1">
    <source>
        <dbReference type="ARBA" id="ARBA00001974"/>
    </source>
</evidence>
<keyword evidence="7" id="KW-1185">Reference proteome</keyword>
<protein>
    <submittedName>
        <fullName evidence="8">Pyr_redox_2 domain-containing protein</fullName>
    </submittedName>
</protein>
<dbReference type="Pfam" id="PF07992">
    <property type="entry name" value="Pyr_redox_2"/>
    <property type="match status" value="1"/>
</dbReference>
<evidence type="ECO:0000313" key="8">
    <source>
        <dbReference type="WBParaSite" id="ECPE_0000867101-mRNA-1"/>
    </source>
</evidence>
<evidence type="ECO:0000256" key="3">
    <source>
        <dbReference type="ARBA" id="ARBA00022827"/>
    </source>
</evidence>
<comment type="cofactor">
    <cofactor evidence="1">
        <name>FAD</name>
        <dbReference type="ChEBI" id="CHEBI:57692"/>
    </cofactor>
</comment>
<gene>
    <name evidence="6" type="ORF">ECPE_LOCUS8645</name>
</gene>
<feature type="domain" description="FAD/NAD(P)-binding" evidence="5">
    <location>
        <begin position="214"/>
        <end position="261"/>
    </location>
</feature>
<evidence type="ECO:0000256" key="2">
    <source>
        <dbReference type="ARBA" id="ARBA00022630"/>
    </source>
</evidence>
<name>A0A183ANW0_9TREM</name>
<dbReference type="PANTHER" id="PTHR43429:SF2">
    <property type="entry name" value="PYRIDINE NUCLEOTIDE-DISULFIDE OXIDOREDUCTASE DOMAIN-CONTAINING PROTEIN 1"/>
    <property type="match status" value="1"/>
</dbReference>
<organism evidence="8">
    <name type="scientific">Echinostoma caproni</name>
    <dbReference type="NCBI Taxonomy" id="27848"/>
    <lineage>
        <taxon>Eukaryota</taxon>
        <taxon>Metazoa</taxon>
        <taxon>Spiralia</taxon>
        <taxon>Lophotrochozoa</taxon>
        <taxon>Platyhelminthes</taxon>
        <taxon>Trematoda</taxon>
        <taxon>Digenea</taxon>
        <taxon>Plagiorchiida</taxon>
        <taxon>Echinostomata</taxon>
        <taxon>Echinostomatoidea</taxon>
        <taxon>Echinostomatidae</taxon>
        <taxon>Echinostoma</taxon>
    </lineage>
</organism>
<proteinExistence type="predicted"/>
<dbReference type="InterPro" id="IPR036188">
    <property type="entry name" value="FAD/NAD-bd_sf"/>
</dbReference>
<dbReference type="OrthoDB" id="202203at2759"/>
<dbReference type="AlphaFoldDB" id="A0A183ANW0"/>
<feature type="region of interest" description="Disordered" evidence="4">
    <location>
        <begin position="82"/>
        <end position="108"/>
    </location>
</feature>
<reference evidence="8" key="1">
    <citation type="submission" date="2016-06" db="UniProtKB">
        <authorList>
            <consortium name="WormBaseParasite"/>
        </authorList>
    </citation>
    <scope>IDENTIFICATION</scope>
</reference>
<dbReference type="PANTHER" id="PTHR43429">
    <property type="entry name" value="PYRIDINE NUCLEOTIDE-DISULFIDE OXIDOREDUCTASE DOMAIN-CONTAINING"/>
    <property type="match status" value="1"/>
</dbReference>
<evidence type="ECO:0000256" key="4">
    <source>
        <dbReference type="SAM" id="MobiDB-lite"/>
    </source>
</evidence>
<dbReference type="GO" id="GO:0016491">
    <property type="term" value="F:oxidoreductase activity"/>
    <property type="evidence" value="ECO:0007669"/>
    <property type="project" value="InterPro"/>
</dbReference>
<evidence type="ECO:0000313" key="7">
    <source>
        <dbReference type="Proteomes" id="UP000272942"/>
    </source>
</evidence>
<keyword evidence="3" id="KW-0274">FAD</keyword>
<evidence type="ECO:0000259" key="5">
    <source>
        <dbReference type="Pfam" id="PF07992"/>
    </source>
</evidence>
<dbReference type="Gene3D" id="3.50.50.60">
    <property type="entry name" value="FAD/NAD(P)-binding domain"/>
    <property type="match status" value="1"/>
</dbReference>
<dbReference type="Proteomes" id="UP000272942">
    <property type="component" value="Unassembled WGS sequence"/>
</dbReference>
<dbReference type="WBParaSite" id="ECPE_0000867101-mRNA-1">
    <property type="protein sequence ID" value="ECPE_0000867101-mRNA-1"/>
    <property type="gene ID" value="ECPE_0000867101"/>
</dbReference>
<dbReference type="EMBL" id="UZAN01046253">
    <property type="protein sequence ID" value="VDP83938.1"/>
    <property type="molecule type" value="Genomic_DNA"/>
</dbReference>
<sequence length="382" mass="41415">MCTKLCTSQPIYTEPKRICSTVPLDTRRLLLVGNGGIATEIAHEVLGCQVVWAIKDASISTPFLDPSAARFLLDARDRSLRDTRGQTAAAAASGPDQTGDQPSSSTRIRRMRYVVATDEQPVASNDPPAPSGTPSQLVLVPDNRAVESSTKSVGAALGPDWAFGMDLQGAIPAAMDNRLLKKLAASPSLFVFSNASRTNAAFFGTSFDLAPASAGGGLLVDDQMQTSVPDVYAAGDCAFANWTWAPHWIQMRLWSQARQMGFQAAKAMFGHARGEQSVPLDFTFELFTHVTYFFGFKVVLLGLFNGQGLDLTSPDCYLLMRVTPGEEYVKCVMQSGRMQGALLIGETDLEETLENLIVNQLDLINLEDSLLDPNIDLSDYFD</sequence>
<dbReference type="InterPro" id="IPR023753">
    <property type="entry name" value="FAD/NAD-binding_dom"/>
</dbReference>
<accession>A0A183ANW0</accession>
<feature type="compositionally biased region" description="Polar residues" evidence="4">
    <location>
        <begin position="95"/>
        <end position="106"/>
    </location>
</feature>
<evidence type="ECO:0000313" key="6">
    <source>
        <dbReference type="EMBL" id="VDP83938.1"/>
    </source>
</evidence>
<reference evidence="6 7" key="2">
    <citation type="submission" date="2018-11" db="EMBL/GenBank/DDBJ databases">
        <authorList>
            <consortium name="Pathogen Informatics"/>
        </authorList>
    </citation>
    <scope>NUCLEOTIDE SEQUENCE [LARGE SCALE GENOMIC DNA]</scope>
    <source>
        <strain evidence="6 7">Egypt</strain>
    </source>
</reference>
<dbReference type="InterPro" id="IPR050260">
    <property type="entry name" value="FAD-bd_OxRdtase"/>
</dbReference>
<dbReference type="SUPFAM" id="SSF51905">
    <property type="entry name" value="FAD/NAD(P)-binding domain"/>
    <property type="match status" value="1"/>
</dbReference>
<keyword evidence="2" id="KW-0285">Flavoprotein</keyword>